<dbReference type="AlphaFoldDB" id="A0AAV1CTB1"/>
<keyword evidence="5" id="KW-1185">Reference proteome</keyword>
<dbReference type="PANTHER" id="PTHR46502">
    <property type="entry name" value="C2 DOMAIN-CONTAINING"/>
    <property type="match status" value="1"/>
</dbReference>
<evidence type="ECO:0000313" key="5">
    <source>
        <dbReference type="Proteomes" id="UP001161247"/>
    </source>
</evidence>
<feature type="domain" description="C2" evidence="3">
    <location>
        <begin position="1"/>
        <end position="124"/>
    </location>
</feature>
<evidence type="ECO:0000256" key="2">
    <source>
        <dbReference type="ARBA" id="ARBA00022837"/>
    </source>
</evidence>
<accession>A0AAV1CTB1</accession>
<proteinExistence type="predicted"/>
<organism evidence="4 5">
    <name type="scientific">Oldenlandia corymbosa var. corymbosa</name>
    <dbReference type="NCBI Taxonomy" id="529605"/>
    <lineage>
        <taxon>Eukaryota</taxon>
        <taxon>Viridiplantae</taxon>
        <taxon>Streptophyta</taxon>
        <taxon>Embryophyta</taxon>
        <taxon>Tracheophyta</taxon>
        <taxon>Spermatophyta</taxon>
        <taxon>Magnoliopsida</taxon>
        <taxon>eudicotyledons</taxon>
        <taxon>Gunneridae</taxon>
        <taxon>Pentapetalae</taxon>
        <taxon>asterids</taxon>
        <taxon>lamiids</taxon>
        <taxon>Gentianales</taxon>
        <taxon>Rubiaceae</taxon>
        <taxon>Rubioideae</taxon>
        <taxon>Spermacoceae</taxon>
        <taxon>Hedyotis-Oldenlandia complex</taxon>
        <taxon>Oldenlandia</taxon>
    </lineage>
</organism>
<gene>
    <name evidence="4" type="ORF">OLC1_LOCUS8506</name>
</gene>
<dbReference type="GO" id="GO:0046872">
    <property type="term" value="F:metal ion binding"/>
    <property type="evidence" value="ECO:0007669"/>
    <property type="project" value="UniProtKB-KW"/>
</dbReference>
<dbReference type="EMBL" id="OX459120">
    <property type="protein sequence ID" value="CAI9098235.1"/>
    <property type="molecule type" value="Genomic_DNA"/>
</dbReference>
<reference evidence="4" key="1">
    <citation type="submission" date="2023-03" db="EMBL/GenBank/DDBJ databases">
        <authorList>
            <person name="Julca I."/>
        </authorList>
    </citation>
    <scope>NUCLEOTIDE SEQUENCE</scope>
</reference>
<evidence type="ECO:0000259" key="3">
    <source>
        <dbReference type="PROSITE" id="PS50004"/>
    </source>
</evidence>
<keyword evidence="2" id="KW-0106">Calcium</keyword>
<dbReference type="Pfam" id="PF00168">
    <property type="entry name" value="C2"/>
    <property type="match status" value="1"/>
</dbReference>
<dbReference type="InterPro" id="IPR035892">
    <property type="entry name" value="C2_domain_sf"/>
</dbReference>
<dbReference type="InterPro" id="IPR000008">
    <property type="entry name" value="C2_dom"/>
</dbReference>
<protein>
    <submittedName>
        <fullName evidence="4">OLC1v1034846C1</fullName>
    </submittedName>
</protein>
<dbReference type="Proteomes" id="UP001161247">
    <property type="component" value="Chromosome 3"/>
</dbReference>
<evidence type="ECO:0000256" key="1">
    <source>
        <dbReference type="ARBA" id="ARBA00022723"/>
    </source>
</evidence>
<evidence type="ECO:0000313" key="4">
    <source>
        <dbReference type="EMBL" id="CAI9098235.1"/>
    </source>
</evidence>
<dbReference type="PROSITE" id="PS50004">
    <property type="entry name" value="C2"/>
    <property type="match status" value="1"/>
</dbReference>
<dbReference type="SUPFAM" id="SSF49562">
    <property type="entry name" value="C2 domain (Calcium/lipid-binding domain, CaLB)"/>
    <property type="match status" value="1"/>
</dbReference>
<name>A0AAV1CTB1_OLDCO</name>
<sequence>MTTNGRLEVLLLEAEGIKDRDKCLVGCLNWVNPCRLAAKPYVRIQYENQEHTSSVGKGRGEKRQWNEKFTFDVNYPAGDGREDHVYKLVLHIMDKHKYNQDEPVGQTTVYIKDILSLGAEKGKLEVEPRVYRIVESDKSYTGQISIALTFLKGEDETQGDIGGWKESDVQE</sequence>
<keyword evidence="1" id="KW-0479">Metal-binding</keyword>
<dbReference type="Gene3D" id="2.60.40.150">
    <property type="entry name" value="C2 domain"/>
    <property type="match status" value="1"/>
</dbReference>
<dbReference type="PANTHER" id="PTHR46502:SF15">
    <property type="entry name" value="16 KDA PHLOEM PROTEIN 1"/>
    <property type="match status" value="1"/>
</dbReference>
<dbReference type="SMART" id="SM00239">
    <property type="entry name" value="C2"/>
    <property type="match status" value="1"/>
</dbReference>